<evidence type="ECO:0000256" key="2">
    <source>
        <dbReference type="ARBA" id="ARBA00005386"/>
    </source>
</evidence>
<keyword evidence="7 8" id="KW-0802">TPR repeat</keyword>
<dbReference type="EMBL" id="JBHRTI010000010">
    <property type="protein sequence ID" value="MFC3149282.1"/>
    <property type="molecule type" value="Genomic_DNA"/>
</dbReference>
<dbReference type="RefSeq" id="WP_377305917.1">
    <property type="nucleotide sequence ID" value="NZ_CP180191.1"/>
</dbReference>
<sequence>MSKRSGIRPLRADRSATTEHVARAMAAQQWQQAEKQLHAAARVQPDDDWVLLNLAQVTRKQGRLAEAIDYATRALRAQPGLAIARRIRADCLRQQARYAEASMDYAQIADSDCQDAELLVEAGLCFMSAQRFQDSIGAYLRAMTIAPDLARAHMGLGGTLRMIGMYQEAAESFRTAYLLEPRLIQHLGHTIFNHQLACSWGSMGADLKALDEGLRADHALTVDPFIGMAAGLNAEMQRVLNSRVARQICDPIKPLPASGLRWDGTRRLRVGYVSADFCNHATMLLWIEALELHDRARFEIFLYSYSPNDGSELRRRTVAAAEHFVEVGELSDLQAAQRIRDDQIDILIDLKGYIKDARPGIMAYRPAPVQAAFLAYPGTMGSPVHDYVISDAVVSPIELARHYSEKIAQLPHCYQPNDRQRRIGTAVSRTSQGLPESGVVFCCFNQNYKITESGFGSWIRILREVPGSVLWLLGSNPQAERNLRAALESAGLDPTRIVFAPKTGIADHLARLQLADLFLDTLPVNAHTTASDALWAGVPVLTQQGEAFAARVAASLVRAVGQPELVCQTADQYVELAVELARSPQQLANLRARLREARERSPLFDSRRYARDFEALLVRMAQRQAQGLPPDHLPACRD</sequence>
<dbReference type="InterPro" id="IPR029489">
    <property type="entry name" value="OGT/SEC/SPY_C"/>
</dbReference>
<comment type="similarity">
    <text evidence="2">Belongs to the glycosyltransferase 41 family. O-GlcNAc transferase subfamily.</text>
</comment>
<name>A0ABV7H6K0_9BURK</name>
<dbReference type="InterPro" id="IPR019734">
    <property type="entry name" value="TPR_rpt"/>
</dbReference>
<reference evidence="11" key="1">
    <citation type="journal article" date="2019" name="Int. J. Syst. Evol. Microbiol.">
        <title>The Global Catalogue of Microorganisms (GCM) 10K type strain sequencing project: providing services to taxonomists for standard genome sequencing and annotation.</title>
        <authorList>
            <consortium name="The Broad Institute Genomics Platform"/>
            <consortium name="The Broad Institute Genome Sequencing Center for Infectious Disease"/>
            <person name="Wu L."/>
            <person name="Ma J."/>
        </authorList>
    </citation>
    <scope>NUCLEOTIDE SEQUENCE [LARGE SCALE GENOMIC DNA]</scope>
    <source>
        <strain evidence="11">KCTC 52168</strain>
    </source>
</reference>
<evidence type="ECO:0000256" key="3">
    <source>
        <dbReference type="ARBA" id="ARBA00011970"/>
    </source>
</evidence>
<feature type="domain" description="O-GlcNAc transferase C-terminal" evidence="9">
    <location>
        <begin position="220"/>
        <end position="419"/>
    </location>
</feature>
<evidence type="ECO:0000256" key="1">
    <source>
        <dbReference type="ARBA" id="ARBA00004922"/>
    </source>
</evidence>
<feature type="repeat" description="TPR" evidence="8">
    <location>
        <begin position="116"/>
        <end position="149"/>
    </location>
</feature>
<dbReference type="SMART" id="SM00028">
    <property type="entry name" value="TPR"/>
    <property type="match status" value="4"/>
</dbReference>
<comment type="caution">
    <text evidence="10">The sequence shown here is derived from an EMBL/GenBank/DDBJ whole genome shotgun (WGS) entry which is preliminary data.</text>
</comment>
<protein>
    <recommendedName>
        <fullName evidence="3">protein O-GlcNAc transferase</fullName>
        <ecNumber evidence="3">2.4.1.255</ecNumber>
    </recommendedName>
</protein>
<evidence type="ECO:0000256" key="4">
    <source>
        <dbReference type="ARBA" id="ARBA00022676"/>
    </source>
</evidence>
<proteinExistence type="inferred from homology"/>
<evidence type="ECO:0000256" key="8">
    <source>
        <dbReference type="PROSITE-ProRule" id="PRU00339"/>
    </source>
</evidence>
<accession>A0ABV7H6K0</accession>
<evidence type="ECO:0000313" key="10">
    <source>
        <dbReference type="EMBL" id="MFC3149282.1"/>
    </source>
</evidence>
<keyword evidence="6" id="KW-0677">Repeat</keyword>
<comment type="pathway">
    <text evidence="1">Protein modification; protein glycosylation.</text>
</comment>
<dbReference type="PANTHER" id="PTHR44998">
    <property type="match status" value="1"/>
</dbReference>
<evidence type="ECO:0000259" key="9">
    <source>
        <dbReference type="Pfam" id="PF13844"/>
    </source>
</evidence>
<feature type="repeat" description="TPR" evidence="8">
    <location>
        <begin position="150"/>
        <end position="183"/>
    </location>
</feature>
<dbReference type="Gene3D" id="3.40.50.2000">
    <property type="entry name" value="Glycogen Phosphorylase B"/>
    <property type="match status" value="1"/>
</dbReference>
<gene>
    <name evidence="10" type="ORF">ACFOEN_16790</name>
</gene>
<evidence type="ECO:0000256" key="5">
    <source>
        <dbReference type="ARBA" id="ARBA00022679"/>
    </source>
</evidence>
<dbReference type="Pfam" id="PF13432">
    <property type="entry name" value="TPR_16"/>
    <property type="match status" value="2"/>
</dbReference>
<keyword evidence="11" id="KW-1185">Reference proteome</keyword>
<dbReference type="InterPro" id="IPR011990">
    <property type="entry name" value="TPR-like_helical_dom_sf"/>
</dbReference>
<dbReference type="Gene3D" id="1.25.40.10">
    <property type="entry name" value="Tetratricopeptide repeat domain"/>
    <property type="match status" value="3"/>
</dbReference>
<dbReference type="PANTHER" id="PTHR44998:SF1">
    <property type="entry name" value="UDP-N-ACETYLGLUCOSAMINE--PEPTIDE N-ACETYLGLUCOSAMINYLTRANSFERASE 110 KDA SUBUNIT"/>
    <property type="match status" value="1"/>
</dbReference>
<keyword evidence="5" id="KW-0808">Transferase</keyword>
<evidence type="ECO:0000256" key="6">
    <source>
        <dbReference type="ARBA" id="ARBA00022737"/>
    </source>
</evidence>
<dbReference type="Gene3D" id="3.40.50.11380">
    <property type="match status" value="1"/>
</dbReference>
<dbReference type="SUPFAM" id="SSF48452">
    <property type="entry name" value="TPR-like"/>
    <property type="match status" value="1"/>
</dbReference>
<evidence type="ECO:0000256" key="7">
    <source>
        <dbReference type="ARBA" id="ARBA00022803"/>
    </source>
</evidence>
<dbReference type="EC" id="2.4.1.255" evidence="3"/>
<dbReference type="Proteomes" id="UP001595556">
    <property type="component" value="Unassembled WGS sequence"/>
</dbReference>
<feature type="domain" description="O-GlcNAc transferase C-terminal" evidence="9">
    <location>
        <begin position="427"/>
        <end position="612"/>
    </location>
</feature>
<keyword evidence="4" id="KW-0328">Glycosyltransferase</keyword>
<dbReference type="Pfam" id="PF13844">
    <property type="entry name" value="Glyco_transf_41"/>
    <property type="match status" value="2"/>
</dbReference>
<organism evidence="10 11">
    <name type="scientific">Piscinibacterium candidicorallinum</name>
    <dbReference type="NCBI Taxonomy" id="1793872"/>
    <lineage>
        <taxon>Bacteria</taxon>
        <taxon>Pseudomonadati</taxon>
        <taxon>Pseudomonadota</taxon>
        <taxon>Betaproteobacteria</taxon>
        <taxon>Burkholderiales</taxon>
        <taxon>Piscinibacterium</taxon>
    </lineage>
</organism>
<evidence type="ECO:0000313" key="11">
    <source>
        <dbReference type="Proteomes" id="UP001595556"/>
    </source>
</evidence>
<dbReference type="PROSITE" id="PS50005">
    <property type="entry name" value="TPR"/>
    <property type="match status" value="2"/>
</dbReference>
<dbReference type="SUPFAM" id="SSF53756">
    <property type="entry name" value="UDP-Glycosyltransferase/glycogen phosphorylase"/>
    <property type="match status" value="1"/>
</dbReference>